<dbReference type="FunFam" id="3.40.50.2300:FF:000002">
    <property type="entry name" value="DNA-binding response regulator PhoP"/>
    <property type="match status" value="1"/>
</dbReference>
<dbReference type="Gene3D" id="1.10.10.10">
    <property type="entry name" value="Winged helix-like DNA-binding domain superfamily/Winged helix DNA-binding domain"/>
    <property type="match status" value="1"/>
</dbReference>
<dbReference type="eggNOG" id="COG0745">
    <property type="taxonomic scope" value="Bacteria"/>
</dbReference>
<dbReference type="InterPro" id="IPR001789">
    <property type="entry name" value="Sig_transdc_resp-reg_receiver"/>
</dbReference>
<dbReference type="GO" id="GO:0000976">
    <property type="term" value="F:transcription cis-regulatory region binding"/>
    <property type="evidence" value="ECO:0007669"/>
    <property type="project" value="TreeGrafter"/>
</dbReference>
<dbReference type="Proteomes" id="UP000023775">
    <property type="component" value="Unassembled WGS sequence"/>
</dbReference>
<reference evidence="10 11" key="1">
    <citation type="journal article" date="2013" name="Genome Announc.">
        <title>Draft Genome Sequence of the Aeromonas diversa Type Strain.</title>
        <authorList>
            <person name="Farfan M."/>
            <person name="Spataro N."/>
            <person name="Sanglas A."/>
            <person name="Albarral V."/>
            <person name="Loren J.G."/>
            <person name="Bosch E."/>
            <person name="Fuste M.C."/>
        </authorList>
    </citation>
    <scope>NUCLEOTIDE SEQUENCE [LARGE SCALE GENOMIC DNA]</scope>
    <source>
        <strain evidence="10 11">2478-85</strain>
    </source>
</reference>
<name>N9VGT9_9GAMM</name>
<keyword evidence="5" id="KW-0804">Transcription</keyword>
<feature type="domain" description="OmpR/PhoB-type" evidence="9">
    <location>
        <begin position="124"/>
        <end position="218"/>
    </location>
</feature>
<comment type="caution">
    <text evidence="10">The sequence shown here is derived from an EMBL/GenBank/DDBJ whole genome shotgun (WGS) entry which is preliminary data.</text>
</comment>
<dbReference type="Gene3D" id="6.10.250.690">
    <property type="match status" value="1"/>
</dbReference>
<evidence type="ECO:0000256" key="1">
    <source>
        <dbReference type="ARBA" id="ARBA00022553"/>
    </source>
</evidence>
<evidence type="ECO:0000313" key="11">
    <source>
        <dbReference type="Proteomes" id="UP000023775"/>
    </source>
</evidence>
<dbReference type="GO" id="GO:0005829">
    <property type="term" value="C:cytosol"/>
    <property type="evidence" value="ECO:0007669"/>
    <property type="project" value="TreeGrafter"/>
</dbReference>
<protein>
    <submittedName>
        <fullName evidence="10">Two-component system, regulatory protein</fullName>
    </submittedName>
</protein>
<dbReference type="FunFam" id="1.10.10.10:FF:000005">
    <property type="entry name" value="Two-component system response regulator"/>
    <property type="match status" value="1"/>
</dbReference>
<dbReference type="SUPFAM" id="SSF52172">
    <property type="entry name" value="CheY-like"/>
    <property type="match status" value="1"/>
</dbReference>
<proteinExistence type="predicted"/>
<dbReference type="PROSITE" id="PS50110">
    <property type="entry name" value="RESPONSE_REGULATORY"/>
    <property type="match status" value="1"/>
</dbReference>
<evidence type="ECO:0000256" key="2">
    <source>
        <dbReference type="ARBA" id="ARBA00023012"/>
    </source>
</evidence>
<keyword evidence="4 7" id="KW-0238">DNA-binding</keyword>
<dbReference type="PATRIC" id="fig|1268237.3.peg.3210"/>
<dbReference type="GO" id="GO:0006355">
    <property type="term" value="P:regulation of DNA-templated transcription"/>
    <property type="evidence" value="ECO:0007669"/>
    <property type="project" value="InterPro"/>
</dbReference>
<sequence length="218" mass="24247">MRILIVEDEKALAAQLAEQLNQAGFVADLCHDGNEAAFLGATEPYDAIVLDLGLPGRDGLSVLKEWRAQEMACPVLVLTARGQLHEKIEGLNAGADDYLTKPFQMAELVARVHALVRRAAGNASSVLEIRGVRLDMAASQVWYEGTPIKLTAHEFRVLAYLMQHKGRVVSRSELIDHIYAQDFDRDSNTVEVFIGRIRKKTHPDLIETVRGLGYRIDE</sequence>
<evidence type="ECO:0000256" key="7">
    <source>
        <dbReference type="PROSITE-ProRule" id="PRU01091"/>
    </source>
</evidence>
<keyword evidence="2" id="KW-0902">Two-component regulatory system</keyword>
<evidence type="ECO:0000256" key="5">
    <source>
        <dbReference type="ARBA" id="ARBA00023163"/>
    </source>
</evidence>
<dbReference type="InterPro" id="IPR011006">
    <property type="entry name" value="CheY-like_superfamily"/>
</dbReference>
<evidence type="ECO:0000313" key="10">
    <source>
        <dbReference type="EMBL" id="ENY70838.1"/>
    </source>
</evidence>
<organism evidence="10 11">
    <name type="scientific">Aeromonas diversa CDC 2478-85</name>
    <dbReference type="NCBI Taxonomy" id="1268237"/>
    <lineage>
        <taxon>Bacteria</taxon>
        <taxon>Pseudomonadati</taxon>
        <taxon>Pseudomonadota</taxon>
        <taxon>Gammaproteobacteria</taxon>
        <taxon>Aeromonadales</taxon>
        <taxon>Aeromonadaceae</taxon>
        <taxon>Aeromonas</taxon>
    </lineage>
</organism>
<dbReference type="GO" id="GO:0000156">
    <property type="term" value="F:phosphorelay response regulator activity"/>
    <property type="evidence" value="ECO:0007669"/>
    <property type="project" value="TreeGrafter"/>
</dbReference>
<accession>N9VGT9</accession>
<dbReference type="Gene3D" id="3.40.50.2300">
    <property type="match status" value="1"/>
</dbReference>
<dbReference type="InterPro" id="IPR001867">
    <property type="entry name" value="OmpR/PhoB-type_DNA-bd"/>
</dbReference>
<dbReference type="InterPro" id="IPR036388">
    <property type="entry name" value="WH-like_DNA-bd_sf"/>
</dbReference>
<keyword evidence="3" id="KW-0805">Transcription regulation</keyword>
<evidence type="ECO:0000256" key="6">
    <source>
        <dbReference type="PROSITE-ProRule" id="PRU00169"/>
    </source>
</evidence>
<dbReference type="RefSeq" id="WP_005358831.1">
    <property type="nucleotide sequence ID" value="NZ_APVG01000053.1"/>
</dbReference>
<keyword evidence="11" id="KW-1185">Reference proteome</keyword>
<dbReference type="PROSITE" id="PS51755">
    <property type="entry name" value="OMPR_PHOB"/>
    <property type="match status" value="1"/>
</dbReference>
<gene>
    <name evidence="10" type="ORF">G114_16330</name>
</gene>
<feature type="modified residue" description="4-aspartylphosphate" evidence="6">
    <location>
        <position position="51"/>
    </location>
</feature>
<dbReference type="PANTHER" id="PTHR48111:SF37">
    <property type="entry name" value="RESPONSE REGULATOR PROTEIN CARR"/>
    <property type="match status" value="1"/>
</dbReference>
<dbReference type="GO" id="GO:0032993">
    <property type="term" value="C:protein-DNA complex"/>
    <property type="evidence" value="ECO:0007669"/>
    <property type="project" value="TreeGrafter"/>
</dbReference>
<dbReference type="CDD" id="cd00383">
    <property type="entry name" value="trans_reg_C"/>
    <property type="match status" value="1"/>
</dbReference>
<evidence type="ECO:0000259" key="8">
    <source>
        <dbReference type="PROSITE" id="PS50110"/>
    </source>
</evidence>
<feature type="DNA-binding region" description="OmpR/PhoB-type" evidence="7">
    <location>
        <begin position="124"/>
        <end position="218"/>
    </location>
</feature>
<keyword evidence="1 6" id="KW-0597">Phosphoprotein</keyword>
<dbReference type="SMART" id="SM00448">
    <property type="entry name" value="REC"/>
    <property type="match status" value="1"/>
</dbReference>
<dbReference type="InterPro" id="IPR039420">
    <property type="entry name" value="WalR-like"/>
</dbReference>
<evidence type="ECO:0000259" key="9">
    <source>
        <dbReference type="PROSITE" id="PS51755"/>
    </source>
</evidence>
<dbReference type="PANTHER" id="PTHR48111">
    <property type="entry name" value="REGULATOR OF RPOS"/>
    <property type="match status" value="1"/>
</dbReference>
<dbReference type="Pfam" id="PF00072">
    <property type="entry name" value="Response_reg"/>
    <property type="match status" value="1"/>
</dbReference>
<dbReference type="AlphaFoldDB" id="N9VGT9"/>
<dbReference type="OrthoDB" id="9802426at2"/>
<feature type="domain" description="Response regulatory" evidence="8">
    <location>
        <begin position="2"/>
        <end position="116"/>
    </location>
</feature>
<dbReference type="EMBL" id="APVG01000053">
    <property type="protein sequence ID" value="ENY70838.1"/>
    <property type="molecule type" value="Genomic_DNA"/>
</dbReference>
<dbReference type="CDD" id="cd19934">
    <property type="entry name" value="REC_OmpR_EcPhoP-like"/>
    <property type="match status" value="1"/>
</dbReference>
<evidence type="ECO:0000256" key="3">
    <source>
        <dbReference type="ARBA" id="ARBA00023015"/>
    </source>
</evidence>
<evidence type="ECO:0000256" key="4">
    <source>
        <dbReference type="ARBA" id="ARBA00023125"/>
    </source>
</evidence>
<dbReference type="Pfam" id="PF00486">
    <property type="entry name" value="Trans_reg_C"/>
    <property type="match status" value="1"/>
</dbReference>
<dbReference type="SMART" id="SM00862">
    <property type="entry name" value="Trans_reg_C"/>
    <property type="match status" value="1"/>
</dbReference>